<dbReference type="InterPro" id="IPR054293">
    <property type="entry name" value="DUF7029"/>
</dbReference>
<dbReference type="AlphaFoldDB" id="A0A9N9HPJ8"/>
<keyword evidence="4" id="KW-1185">Reference proteome</keyword>
<dbReference type="Pfam" id="PF22974">
    <property type="entry name" value="DUF7029"/>
    <property type="match status" value="1"/>
</dbReference>
<evidence type="ECO:0000313" key="4">
    <source>
        <dbReference type="Proteomes" id="UP000789342"/>
    </source>
</evidence>
<gene>
    <name evidence="3" type="ORF">AMORRO_LOCUS12025</name>
</gene>
<feature type="domain" description="DUF7223" evidence="2">
    <location>
        <begin position="188"/>
        <end position="342"/>
    </location>
</feature>
<sequence>MLFYPSSSTFVVSNSPIFPPTIHPSTNLFATYSQLPTSDDHGYHIFNLQFNTTIPSINLDQTNGSISSIECDSSTNSITLILSKESSESFIDAVVNWPDKVMLLISHKWFCFGSSTTQFYLVGDKTVDSVNRKVRFNSEPCEVLKWTNEFSLDLSWRATLIDKSGTIPLDGLFDPRTGKTSRPNIPLNSDLVCANCFTHGSAKISLKITGFGPIVNSVSLEISGDLLVNVDITTKGITLKSPDVKLLDIPIRSIKIPGLLKIGPSLILEADAQINLQFNRTVSVGSKLSIPDFDLKAKLSGQPKFDANFKPKFSFHKPNLSIKKTVSLIGSLKLQLALEVNALGGLFSRKAGVEVVSTLGVQVNSTKVVGTLGGDVDFFEGSKTFPIVKFPNSKFTKDVKRTKRFLGKRSARTEGLLLRKSVTKNLM</sequence>
<reference evidence="3" key="1">
    <citation type="submission" date="2021-06" db="EMBL/GenBank/DDBJ databases">
        <authorList>
            <person name="Kallberg Y."/>
            <person name="Tangrot J."/>
            <person name="Rosling A."/>
        </authorList>
    </citation>
    <scope>NUCLEOTIDE SEQUENCE</scope>
    <source>
        <strain evidence="3">CL551</strain>
    </source>
</reference>
<dbReference type="Proteomes" id="UP000789342">
    <property type="component" value="Unassembled WGS sequence"/>
</dbReference>
<accession>A0A9N9HPJ8</accession>
<comment type="caution">
    <text evidence="3">The sequence shown here is derived from an EMBL/GenBank/DDBJ whole genome shotgun (WGS) entry which is preliminary data.</text>
</comment>
<evidence type="ECO:0000259" key="1">
    <source>
        <dbReference type="Pfam" id="PF22974"/>
    </source>
</evidence>
<dbReference type="OrthoDB" id="160645at2759"/>
<dbReference type="EMBL" id="CAJVPV010016675">
    <property type="protein sequence ID" value="CAG8699219.1"/>
    <property type="molecule type" value="Genomic_DNA"/>
</dbReference>
<evidence type="ECO:0000313" key="3">
    <source>
        <dbReference type="EMBL" id="CAG8699219.1"/>
    </source>
</evidence>
<dbReference type="Pfam" id="PF23865">
    <property type="entry name" value="DUF7223"/>
    <property type="match status" value="1"/>
</dbReference>
<feature type="domain" description="DUF7029" evidence="1">
    <location>
        <begin position="52"/>
        <end position="147"/>
    </location>
</feature>
<protein>
    <submittedName>
        <fullName evidence="3">5585_t:CDS:1</fullName>
    </submittedName>
</protein>
<organism evidence="3 4">
    <name type="scientific">Acaulospora morrowiae</name>
    <dbReference type="NCBI Taxonomy" id="94023"/>
    <lineage>
        <taxon>Eukaryota</taxon>
        <taxon>Fungi</taxon>
        <taxon>Fungi incertae sedis</taxon>
        <taxon>Mucoromycota</taxon>
        <taxon>Glomeromycotina</taxon>
        <taxon>Glomeromycetes</taxon>
        <taxon>Diversisporales</taxon>
        <taxon>Acaulosporaceae</taxon>
        <taxon>Acaulospora</taxon>
    </lineage>
</organism>
<dbReference type="InterPro" id="IPR055647">
    <property type="entry name" value="DUF7223"/>
</dbReference>
<proteinExistence type="predicted"/>
<evidence type="ECO:0000259" key="2">
    <source>
        <dbReference type="Pfam" id="PF23865"/>
    </source>
</evidence>
<name>A0A9N9HPJ8_9GLOM</name>